<evidence type="ECO:0000256" key="1">
    <source>
        <dbReference type="SAM" id="Phobius"/>
    </source>
</evidence>
<protein>
    <submittedName>
        <fullName evidence="2">Uncharacterized protein</fullName>
    </submittedName>
</protein>
<dbReference type="EMBL" id="KZ293433">
    <property type="protein sequence ID" value="PBK68164.1"/>
    <property type="molecule type" value="Genomic_DNA"/>
</dbReference>
<keyword evidence="3" id="KW-1185">Reference proteome</keyword>
<accession>A0A2H3BGV7</accession>
<keyword evidence="1" id="KW-0472">Membrane</keyword>
<feature type="transmembrane region" description="Helical" evidence="1">
    <location>
        <begin position="164"/>
        <end position="184"/>
    </location>
</feature>
<proteinExistence type="predicted"/>
<name>A0A2H3BGV7_9AGAR</name>
<gene>
    <name evidence="2" type="ORF">ARMSODRAFT_888017</name>
</gene>
<dbReference type="Proteomes" id="UP000218334">
    <property type="component" value="Unassembled WGS sequence"/>
</dbReference>
<dbReference type="STRING" id="1076256.A0A2H3BGV7"/>
<keyword evidence="1" id="KW-0812">Transmembrane</keyword>
<feature type="transmembrane region" description="Helical" evidence="1">
    <location>
        <begin position="133"/>
        <end position="158"/>
    </location>
</feature>
<sequence>PRPIQVFLALCLNKFSISSITLDSAGLVALADLPTVAVRTALMATASWLDILVLAPRMHQQQSADEVNRGEFPKTGSLINGSVFRVENPATVSYLQRIGHTGYLVTAVVERKQNTKDPKNPYFDLSPPQYHTFYTAGVSMALLYLLCPMLTIIVFALVGSIRDWWALAVLGMLVLSRTINVFVIKRRASDSSVWKGAEEEGRGDLLVVLSQDRWIRLQGDISDVKRVTAGQWLRDEDRVESLAVGVATLLVYAAAALAGNASTIGSLLVACLLLCSVALLALCNSFTHCLQMYDCIVQEGKTPWKRHGRRLEMVKALVEEIKKGGEQECESGAWAINMQLIQKIEELDKITLPEGTLTTDYSKEPKPSDSVSISTAAAMC</sequence>
<reference evidence="3" key="1">
    <citation type="journal article" date="2017" name="Nat. Ecol. Evol.">
        <title>Genome expansion and lineage-specific genetic innovations in the forest pathogenic fungi Armillaria.</title>
        <authorList>
            <person name="Sipos G."/>
            <person name="Prasanna A.N."/>
            <person name="Walter M.C."/>
            <person name="O'Connor E."/>
            <person name="Balint B."/>
            <person name="Krizsan K."/>
            <person name="Kiss B."/>
            <person name="Hess J."/>
            <person name="Varga T."/>
            <person name="Slot J."/>
            <person name="Riley R."/>
            <person name="Boka B."/>
            <person name="Rigling D."/>
            <person name="Barry K."/>
            <person name="Lee J."/>
            <person name="Mihaltcheva S."/>
            <person name="LaButti K."/>
            <person name="Lipzen A."/>
            <person name="Waldron R."/>
            <person name="Moloney N.M."/>
            <person name="Sperisen C."/>
            <person name="Kredics L."/>
            <person name="Vagvoelgyi C."/>
            <person name="Patrignani A."/>
            <person name="Fitzpatrick D."/>
            <person name="Nagy I."/>
            <person name="Doyle S."/>
            <person name="Anderson J.B."/>
            <person name="Grigoriev I.V."/>
            <person name="Gueldener U."/>
            <person name="Muensterkoetter M."/>
            <person name="Nagy L.G."/>
        </authorList>
    </citation>
    <scope>NUCLEOTIDE SEQUENCE [LARGE SCALE GENOMIC DNA]</scope>
    <source>
        <strain evidence="3">28-4</strain>
    </source>
</reference>
<evidence type="ECO:0000313" key="3">
    <source>
        <dbReference type="Proteomes" id="UP000218334"/>
    </source>
</evidence>
<dbReference type="AlphaFoldDB" id="A0A2H3BGV7"/>
<feature type="non-terminal residue" evidence="2">
    <location>
        <position position="1"/>
    </location>
</feature>
<feature type="transmembrane region" description="Helical" evidence="1">
    <location>
        <begin position="264"/>
        <end position="283"/>
    </location>
</feature>
<feature type="transmembrane region" description="Helical" evidence="1">
    <location>
        <begin position="241"/>
        <end position="258"/>
    </location>
</feature>
<evidence type="ECO:0000313" key="2">
    <source>
        <dbReference type="EMBL" id="PBK68164.1"/>
    </source>
</evidence>
<organism evidence="2 3">
    <name type="scientific">Armillaria solidipes</name>
    <dbReference type="NCBI Taxonomy" id="1076256"/>
    <lineage>
        <taxon>Eukaryota</taxon>
        <taxon>Fungi</taxon>
        <taxon>Dikarya</taxon>
        <taxon>Basidiomycota</taxon>
        <taxon>Agaricomycotina</taxon>
        <taxon>Agaricomycetes</taxon>
        <taxon>Agaricomycetidae</taxon>
        <taxon>Agaricales</taxon>
        <taxon>Marasmiineae</taxon>
        <taxon>Physalacriaceae</taxon>
        <taxon>Armillaria</taxon>
    </lineage>
</organism>
<keyword evidence="1" id="KW-1133">Transmembrane helix</keyword>